<evidence type="ECO:0000256" key="3">
    <source>
        <dbReference type="ARBA" id="ARBA00023212"/>
    </source>
</evidence>
<dbReference type="InterPro" id="IPR015482">
    <property type="entry name" value="Syntrophin"/>
</dbReference>
<protein>
    <recommendedName>
        <fullName evidence="4">PDZ domain-containing protein</fullName>
    </recommendedName>
</protein>
<dbReference type="PANTHER" id="PTHR10554">
    <property type="entry name" value="SYNTROPHIN"/>
    <property type="match status" value="1"/>
</dbReference>
<reference evidence="6" key="1">
    <citation type="submission" date="2013-09" db="EMBL/GenBank/DDBJ databases">
        <title>The Genome Sequence of Anopheles culicifacies species A.</title>
        <authorList>
            <consortium name="The Broad Institute Genomics Platform"/>
            <person name="Neafsey D.E."/>
            <person name="Besansky N."/>
            <person name="Howell P."/>
            <person name="Walton C."/>
            <person name="Young S.K."/>
            <person name="Zeng Q."/>
            <person name="Gargeya S."/>
            <person name="Fitzgerald M."/>
            <person name="Haas B."/>
            <person name="Abouelleil A."/>
            <person name="Allen A.W."/>
            <person name="Alvarado L."/>
            <person name="Arachchi H.M."/>
            <person name="Berlin A.M."/>
            <person name="Chapman S.B."/>
            <person name="Gainer-Dewar J."/>
            <person name="Goldberg J."/>
            <person name="Griggs A."/>
            <person name="Gujja S."/>
            <person name="Hansen M."/>
            <person name="Howarth C."/>
            <person name="Imamovic A."/>
            <person name="Ireland A."/>
            <person name="Larimer J."/>
            <person name="McCowan C."/>
            <person name="Murphy C."/>
            <person name="Pearson M."/>
            <person name="Poon T.W."/>
            <person name="Priest M."/>
            <person name="Roberts A."/>
            <person name="Saif S."/>
            <person name="Shea T."/>
            <person name="Sisk P."/>
            <person name="Sykes S."/>
            <person name="Wortman J."/>
            <person name="Nusbaum C."/>
            <person name="Birren B."/>
        </authorList>
    </citation>
    <scope>NUCLEOTIDE SEQUENCE [LARGE SCALE GENOMIC DNA]</scope>
    <source>
        <strain evidence="6">A-37</strain>
    </source>
</reference>
<dbReference type="VEuPathDB" id="VectorBase:ACUA000291"/>
<dbReference type="PROSITE" id="PS50106">
    <property type="entry name" value="PDZ"/>
    <property type="match status" value="1"/>
</dbReference>
<keyword evidence="3" id="KW-0963">Cytoplasm</keyword>
<feature type="domain" description="PDZ" evidence="4">
    <location>
        <begin position="76"/>
        <end position="135"/>
    </location>
</feature>
<evidence type="ECO:0000313" key="5">
    <source>
        <dbReference type="EnsemblMetazoa" id="ACUA000291-PA"/>
    </source>
</evidence>
<sequence>MKINASKMATPIEEKVDQNLKTRTGMVMISDGKSKPELARLHLSMEMITIQKQDTTTPAPTPTNATHPPIESKERMVQITRQKVGGLGLSIKGGAEHKLPILISRIYKDQAADATGQLFVGDAIIKVSTVLPGVSSCRCRRRQSLSHRGDLGSYFFYRALLKSRCGVVSVEYPREGTC</sequence>
<evidence type="ECO:0000256" key="2">
    <source>
        <dbReference type="ARBA" id="ARBA00010798"/>
    </source>
</evidence>
<organism evidence="5 6">
    <name type="scientific">Anopheles culicifacies</name>
    <dbReference type="NCBI Taxonomy" id="139723"/>
    <lineage>
        <taxon>Eukaryota</taxon>
        <taxon>Metazoa</taxon>
        <taxon>Ecdysozoa</taxon>
        <taxon>Arthropoda</taxon>
        <taxon>Hexapoda</taxon>
        <taxon>Insecta</taxon>
        <taxon>Pterygota</taxon>
        <taxon>Neoptera</taxon>
        <taxon>Endopterygota</taxon>
        <taxon>Diptera</taxon>
        <taxon>Nematocera</taxon>
        <taxon>Culicoidea</taxon>
        <taxon>Culicidae</taxon>
        <taxon>Anophelinae</taxon>
        <taxon>Anopheles</taxon>
        <taxon>culicifacies species complex</taxon>
    </lineage>
</organism>
<dbReference type="GO" id="GO:0005198">
    <property type="term" value="F:structural molecule activity"/>
    <property type="evidence" value="ECO:0007669"/>
    <property type="project" value="InterPro"/>
</dbReference>
<name>A0A182LRP4_9DIPT</name>
<evidence type="ECO:0000256" key="1">
    <source>
        <dbReference type="ARBA" id="ARBA00004245"/>
    </source>
</evidence>
<dbReference type="Proteomes" id="UP000075883">
    <property type="component" value="Unassembled WGS sequence"/>
</dbReference>
<accession>A0A182LRP4</accession>
<dbReference type="AlphaFoldDB" id="A0A182LRP4"/>
<comment type="subcellular location">
    <subcellularLocation>
        <location evidence="1">Cytoplasm</location>
        <location evidence="1">Cytoskeleton</location>
    </subcellularLocation>
</comment>
<reference evidence="5" key="2">
    <citation type="submission" date="2020-05" db="UniProtKB">
        <authorList>
            <consortium name="EnsemblMetazoa"/>
        </authorList>
    </citation>
    <scope>IDENTIFICATION</scope>
    <source>
        <strain evidence="5">A-37</strain>
    </source>
</reference>
<dbReference type="PANTHER" id="PTHR10554:SF1">
    <property type="entry name" value="FI16515P1"/>
    <property type="match status" value="1"/>
</dbReference>
<keyword evidence="3" id="KW-0206">Cytoskeleton</keyword>
<dbReference type="InterPro" id="IPR001478">
    <property type="entry name" value="PDZ"/>
</dbReference>
<dbReference type="STRING" id="139723.A0A182LRP4"/>
<comment type="similarity">
    <text evidence="2">Belongs to the syntrophin family.</text>
</comment>
<evidence type="ECO:0000313" key="6">
    <source>
        <dbReference type="Proteomes" id="UP000075883"/>
    </source>
</evidence>
<dbReference type="Pfam" id="PF00595">
    <property type="entry name" value="PDZ"/>
    <property type="match status" value="1"/>
</dbReference>
<evidence type="ECO:0000259" key="4">
    <source>
        <dbReference type="PROSITE" id="PS50106"/>
    </source>
</evidence>
<dbReference type="SUPFAM" id="SSF50156">
    <property type="entry name" value="PDZ domain-like"/>
    <property type="match status" value="1"/>
</dbReference>
<proteinExistence type="inferred from homology"/>
<dbReference type="GO" id="GO:0016010">
    <property type="term" value="C:dystrophin-associated glycoprotein complex"/>
    <property type="evidence" value="ECO:0007669"/>
    <property type="project" value="TreeGrafter"/>
</dbReference>
<dbReference type="Gene3D" id="2.30.42.10">
    <property type="match status" value="1"/>
</dbReference>
<keyword evidence="6" id="KW-1185">Reference proteome</keyword>
<dbReference type="InterPro" id="IPR036034">
    <property type="entry name" value="PDZ_sf"/>
</dbReference>
<dbReference type="GO" id="GO:0005856">
    <property type="term" value="C:cytoskeleton"/>
    <property type="evidence" value="ECO:0007669"/>
    <property type="project" value="UniProtKB-SubCell"/>
</dbReference>
<dbReference type="EnsemblMetazoa" id="ACUA000291-RA">
    <property type="protein sequence ID" value="ACUA000291-PA"/>
    <property type="gene ID" value="ACUA000291"/>
</dbReference>
<dbReference type="EMBL" id="AXCM01008843">
    <property type="status" value="NOT_ANNOTATED_CDS"/>
    <property type="molecule type" value="Genomic_DNA"/>
</dbReference>